<gene>
    <name evidence="3" type="primary">Gemin7</name>
    <name evidence="3" type="ORF">BARMAR_R14419</name>
</gene>
<organism evidence="3 4">
    <name type="scientific">Baryphthengus martii</name>
    <name type="common">Rufous motmot</name>
    <dbReference type="NCBI Taxonomy" id="176943"/>
    <lineage>
        <taxon>Eukaryota</taxon>
        <taxon>Metazoa</taxon>
        <taxon>Chordata</taxon>
        <taxon>Craniata</taxon>
        <taxon>Vertebrata</taxon>
        <taxon>Euteleostomi</taxon>
        <taxon>Archelosauria</taxon>
        <taxon>Archosauria</taxon>
        <taxon>Dinosauria</taxon>
        <taxon>Saurischia</taxon>
        <taxon>Theropoda</taxon>
        <taxon>Coelurosauria</taxon>
        <taxon>Aves</taxon>
        <taxon>Neognathae</taxon>
        <taxon>Neoaves</taxon>
        <taxon>Telluraves</taxon>
        <taxon>Coraciimorphae</taxon>
        <taxon>Coraciiformes</taxon>
        <taxon>Momotidae</taxon>
        <taxon>Baryphthengus</taxon>
    </lineage>
</organism>
<reference evidence="3 4" key="1">
    <citation type="submission" date="2019-09" db="EMBL/GenBank/DDBJ databases">
        <title>Bird 10,000 Genomes (B10K) Project - Family phase.</title>
        <authorList>
            <person name="Zhang G."/>
        </authorList>
    </citation>
    <scope>NUCLEOTIDE SEQUENCE [LARGE SCALE GENOMIC DNA]</scope>
    <source>
        <strain evidence="3">B10K-DU-001-21</strain>
        <tissue evidence="3">Muscle</tissue>
    </source>
</reference>
<dbReference type="EMBL" id="VWZK01003886">
    <property type="protein sequence ID" value="NXG70007.1"/>
    <property type="molecule type" value="Genomic_DNA"/>
</dbReference>
<feature type="domain" description="SUZ-C" evidence="2">
    <location>
        <begin position="1"/>
        <end position="30"/>
    </location>
</feature>
<dbReference type="Pfam" id="PF11095">
    <property type="entry name" value="Gemin7"/>
    <property type="match status" value="1"/>
</dbReference>
<feature type="non-terminal residue" evidence="3">
    <location>
        <position position="124"/>
    </location>
</feature>
<evidence type="ECO:0000256" key="1">
    <source>
        <dbReference type="SAM" id="MobiDB-lite"/>
    </source>
</evidence>
<dbReference type="GO" id="GO:0000387">
    <property type="term" value="P:spliceosomal snRNP assembly"/>
    <property type="evidence" value="ECO:0007669"/>
    <property type="project" value="TreeGrafter"/>
</dbReference>
<evidence type="ECO:0000313" key="4">
    <source>
        <dbReference type="Proteomes" id="UP000578343"/>
    </source>
</evidence>
<dbReference type="InterPro" id="IPR024642">
    <property type="entry name" value="SUZ-C"/>
</dbReference>
<dbReference type="OrthoDB" id="70763at2759"/>
<name>A0A7K9DZZ2_BARMA</name>
<dbReference type="Proteomes" id="UP000578343">
    <property type="component" value="Unassembled WGS sequence"/>
</dbReference>
<dbReference type="PROSITE" id="PS51938">
    <property type="entry name" value="SUZ_C"/>
    <property type="match status" value="1"/>
</dbReference>
<comment type="caution">
    <text evidence="3">The sequence shown here is derived from an EMBL/GenBank/DDBJ whole genome shotgun (WGS) entry which is preliminary data.</text>
</comment>
<dbReference type="GO" id="GO:0034719">
    <property type="term" value="C:SMN-Sm protein complex"/>
    <property type="evidence" value="ECO:0007669"/>
    <property type="project" value="InterPro"/>
</dbReference>
<dbReference type="PANTHER" id="PTHR14679">
    <property type="entry name" value="GEM-ASSOCIATED PROTEIN 7"/>
    <property type="match status" value="1"/>
</dbReference>
<feature type="non-terminal residue" evidence="3">
    <location>
        <position position="1"/>
    </location>
</feature>
<sequence>PRAPASPIPMGILRLPRGPEGSGRGFDPASSPRFRASLPGSEAEETAEQGIRAALRSRYLRAAAAARDRPARFQLRGGIGVEAVFGASDVESGAFQVDALRPPLGVQAAAVLRGSDVVSYAFLL</sequence>
<evidence type="ECO:0000259" key="2">
    <source>
        <dbReference type="PROSITE" id="PS51938"/>
    </source>
</evidence>
<dbReference type="PANTHER" id="PTHR14679:SF1">
    <property type="entry name" value="GEM-ASSOCIATED PROTEIN 7"/>
    <property type="match status" value="1"/>
</dbReference>
<dbReference type="AlphaFoldDB" id="A0A7K9DZZ2"/>
<evidence type="ECO:0000313" key="3">
    <source>
        <dbReference type="EMBL" id="NXG70007.1"/>
    </source>
</evidence>
<dbReference type="Gene3D" id="2.30.30.100">
    <property type="match status" value="1"/>
</dbReference>
<accession>A0A7K9DZZ2</accession>
<keyword evidence="4" id="KW-1185">Reference proteome</keyword>
<feature type="region of interest" description="Disordered" evidence="1">
    <location>
        <begin position="1"/>
        <end position="47"/>
    </location>
</feature>
<protein>
    <submittedName>
        <fullName evidence="3">GEMI7 protein</fullName>
    </submittedName>
</protein>
<dbReference type="InterPro" id="IPR020338">
    <property type="entry name" value="SMN_gemin7"/>
</dbReference>
<proteinExistence type="predicted"/>